<evidence type="ECO:0000256" key="2">
    <source>
        <dbReference type="ARBA" id="ARBA00022729"/>
    </source>
</evidence>
<dbReference type="Gramene" id="ERN11085">
    <property type="protein sequence ID" value="ERN11085"/>
    <property type="gene ID" value="AMTR_s00024p00138390"/>
</dbReference>
<keyword evidence="4" id="KW-1185">Reference proteome</keyword>
<evidence type="ECO:0000256" key="1">
    <source>
        <dbReference type="ARBA" id="ARBA00011073"/>
    </source>
</evidence>
<reference evidence="4" key="1">
    <citation type="journal article" date="2013" name="Science">
        <title>The Amborella genome and the evolution of flowering plants.</title>
        <authorList>
            <consortium name="Amborella Genome Project"/>
        </authorList>
    </citation>
    <scope>NUCLEOTIDE SEQUENCE [LARGE SCALE GENOMIC DNA]</scope>
</reference>
<dbReference type="EMBL" id="KI392710">
    <property type="protein sequence ID" value="ERN11085.1"/>
    <property type="molecule type" value="Genomic_DNA"/>
</dbReference>
<dbReference type="Gene3D" id="3.40.50.200">
    <property type="entry name" value="Peptidase S8/S53 domain"/>
    <property type="match status" value="1"/>
</dbReference>
<dbReference type="HOGENOM" id="CLU_1557363_0_0_1"/>
<dbReference type="Proteomes" id="UP000017836">
    <property type="component" value="Unassembled WGS sequence"/>
</dbReference>
<dbReference type="GO" id="GO:0006508">
    <property type="term" value="P:proteolysis"/>
    <property type="evidence" value="ECO:0007669"/>
    <property type="project" value="InterPro"/>
</dbReference>
<comment type="similarity">
    <text evidence="1">Belongs to the peptidase S8 family.</text>
</comment>
<organism evidence="3 4">
    <name type="scientific">Amborella trichopoda</name>
    <dbReference type="NCBI Taxonomy" id="13333"/>
    <lineage>
        <taxon>Eukaryota</taxon>
        <taxon>Viridiplantae</taxon>
        <taxon>Streptophyta</taxon>
        <taxon>Embryophyta</taxon>
        <taxon>Tracheophyta</taxon>
        <taxon>Spermatophyta</taxon>
        <taxon>Magnoliopsida</taxon>
        <taxon>Amborellales</taxon>
        <taxon>Amborellaceae</taxon>
        <taxon>Amborella</taxon>
    </lineage>
</organism>
<name>W1PUV8_AMBTC</name>
<evidence type="ECO:0000313" key="4">
    <source>
        <dbReference type="Proteomes" id="UP000017836"/>
    </source>
</evidence>
<dbReference type="AlphaFoldDB" id="W1PUV8"/>
<dbReference type="InterPro" id="IPR045051">
    <property type="entry name" value="SBT"/>
</dbReference>
<accession>W1PUV8</accession>
<evidence type="ECO:0000313" key="3">
    <source>
        <dbReference type="EMBL" id="ERN11085.1"/>
    </source>
</evidence>
<keyword evidence="2" id="KW-0732">Signal</keyword>
<dbReference type="InterPro" id="IPR036852">
    <property type="entry name" value="Peptidase_S8/S53_dom_sf"/>
</dbReference>
<gene>
    <name evidence="3" type="ORF">AMTR_s00024p00138390</name>
</gene>
<proteinExistence type="inferred from homology"/>
<dbReference type="PANTHER" id="PTHR10795">
    <property type="entry name" value="PROPROTEIN CONVERTASE SUBTILISIN/KEXIN"/>
    <property type="match status" value="1"/>
</dbReference>
<protein>
    <submittedName>
        <fullName evidence="3">Uncharacterized protein</fullName>
    </submittedName>
</protein>
<sequence length="172" mass="18607">MKSGICLSQNTYVLLKAPKKWGLQPGQVKADPSQPSYKGPDPALAMIRPQTIRPGISPAITVYITLGLKTRAQTDPGVMGTMEGLEASPCLTMHENGEPMLADGDSHKVADPFDYGGGHVNPDQAADPGFIYDMDIFDHLLFLCAMGYNNSVISLVASERPPGLRLPYQYQT</sequence>
<dbReference type="GO" id="GO:0004252">
    <property type="term" value="F:serine-type endopeptidase activity"/>
    <property type="evidence" value="ECO:0007669"/>
    <property type="project" value="InterPro"/>
</dbReference>